<dbReference type="InterPro" id="IPR006652">
    <property type="entry name" value="Kelch_1"/>
</dbReference>
<evidence type="ECO:0000256" key="2">
    <source>
        <dbReference type="ARBA" id="ARBA00022737"/>
    </source>
</evidence>
<dbReference type="EMBL" id="JABAYA010000014">
    <property type="protein sequence ID" value="KAF7730680.1"/>
    <property type="molecule type" value="Genomic_DNA"/>
</dbReference>
<evidence type="ECO:0000313" key="4">
    <source>
        <dbReference type="Proteomes" id="UP000605846"/>
    </source>
</evidence>
<dbReference type="AlphaFoldDB" id="A0A8H7BY33"/>
<evidence type="ECO:0008006" key="5">
    <source>
        <dbReference type="Google" id="ProtNLM"/>
    </source>
</evidence>
<keyword evidence="1" id="KW-0880">Kelch repeat</keyword>
<proteinExistence type="predicted"/>
<keyword evidence="4" id="KW-1185">Reference proteome</keyword>
<dbReference type="OrthoDB" id="432528at2759"/>
<dbReference type="Gene3D" id="2.120.10.80">
    <property type="entry name" value="Kelch-type beta propeller"/>
    <property type="match status" value="2"/>
</dbReference>
<protein>
    <recommendedName>
        <fullName evidence="5">Kelch repeat protein</fullName>
    </recommendedName>
</protein>
<dbReference type="Pfam" id="PF01344">
    <property type="entry name" value="Kelch_1"/>
    <property type="match status" value="1"/>
</dbReference>
<dbReference type="Proteomes" id="UP000605846">
    <property type="component" value="Unassembled WGS sequence"/>
</dbReference>
<accession>A0A8H7BY33</accession>
<evidence type="ECO:0000256" key="1">
    <source>
        <dbReference type="ARBA" id="ARBA00022441"/>
    </source>
</evidence>
<dbReference type="InterPro" id="IPR015915">
    <property type="entry name" value="Kelch-typ_b-propeller"/>
</dbReference>
<organism evidence="3 4">
    <name type="scientific">Apophysomyces ossiformis</name>
    <dbReference type="NCBI Taxonomy" id="679940"/>
    <lineage>
        <taxon>Eukaryota</taxon>
        <taxon>Fungi</taxon>
        <taxon>Fungi incertae sedis</taxon>
        <taxon>Mucoromycota</taxon>
        <taxon>Mucoromycotina</taxon>
        <taxon>Mucoromycetes</taxon>
        <taxon>Mucorales</taxon>
        <taxon>Mucorineae</taxon>
        <taxon>Mucoraceae</taxon>
        <taxon>Apophysomyces</taxon>
    </lineage>
</organism>
<gene>
    <name evidence="3" type="ORF">EC973_001629</name>
</gene>
<name>A0A8H7BY33_9FUNG</name>
<dbReference type="SUPFAM" id="SSF117281">
    <property type="entry name" value="Kelch motif"/>
    <property type="match status" value="1"/>
</dbReference>
<dbReference type="Pfam" id="PF24681">
    <property type="entry name" value="Kelch_KLHDC2_KLHL20_DRC7"/>
    <property type="match status" value="1"/>
</dbReference>
<dbReference type="PANTHER" id="PTHR46093:SF3">
    <property type="entry name" value="ACYL-COA-BINDING DOMAIN-CONTAINING PROTEIN 4"/>
    <property type="match status" value="1"/>
</dbReference>
<keyword evidence="2" id="KW-0677">Repeat</keyword>
<comment type="caution">
    <text evidence="3">The sequence shown here is derived from an EMBL/GenBank/DDBJ whole genome shotgun (WGS) entry which is preliminary data.</text>
</comment>
<dbReference type="PANTHER" id="PTHR46093">
    <property type="entry name" value="ACYL-COA-BINDING DOMAIN-CONTAINING PROTEIN 5"/>
    <property type="match status" value="1"/>
</dbReference>
<reference evidence="3" key="1">
    <citation type="submission" date="2020-01" db="EMBL/GenBank/DDBJ databases">
        <title>Genome Sequencing of Three Apophysomyces-Like Fungal Strains Confirms a Novel Fungal Genus in the Mucoromycota with divergent Burkholderia-like Endosymbiotic Bacteria.</title>
        <authorList>
            <person name="Stajich J.E."/>
            <person name="Macias A.M."/>
            <person name="Carter-House D."/>
            <person name="Lovett B."/>
            <person name="Kasson L.R."/>
            <person name="Berry K."/>
            <person name="Grigoriev I."/>
            <person name="Chang Y."/>
            <person name="Spatafora J."/>
            <person name="Kasson M.T."/>
        </authorList>
    </citation>
    <scope>NUCLEOTIDE SEQUENCE</scope>
    <source>
        <strain evidence="3">NRRL A-21654</strain>
    </source>
</reference>
<evidence type="ECO:0000313" key="3">
    <source>
        <dbReference type="EMBL" id="KAF7730680.1"/>
    </source>
</evidence>
<sequence>MTTAQLAQIPLMSDTASIVRENILYRYGGVTRTSELYTNAFTQTSVSDNGSLSFSYVKQVNQGPLCSLCQAVLLPDNQTMLVLGGINPIKRNSSMMAYMYRFDNASWSPAPVLSDNGTLPYNRKFFTATLAPNGKVYIYGGIRTLSHVHEPSKPLNDFWSYDPVSRQNGVIAYLTGALTHSTTIDQVPANQTLLYDTNKDTWETRSLEGENPSARENANAILAPNGTSIIMFGGESGKVLWEKQYPNEVAVLDMQTWKWNIVATLGIQPRGRGYASIGLINNTYLMVIGGMNIDTKCLLFTRFAFMCAR</sequence>